<dbReference type="Pfam" id="PF00459">
    <property type="entry name" value="Inositol_P"/>
    <property type="match status" value="1"/>
</dbReference>
<evidence type="ECO:0000256" key="5">
    <source>
        <dbReference type="ARBA" id="ARBA00022842"/>
    </source>
</evidence>
<feature type="binding site" evidence="6">
    <location>
        <position position="77"/>
    </location>
    <ligand>
        <name>Mg(2+)</name>
        <dbReference type="ChEBI" id="CHEBI:18420"/>
        <label>1</label>
        <note>catalytic</note>
    </ligand>
</feature>
<evidence type="ECO:0000313" key="8">
    <source>
        <dbReference type="EMBL" id="OKL54157.1"/>
    </source>
</evidence>
<dbReference type="RefSeq" id="WP_073716413.1">
    <property type="nucleotide sequence ID" value="NZ_MQVR01000025.1"/>
</dbReference>
<name>A0A1Q5Q2W2_9ACTO</name>
<dbReference type="STRING" id="208480.SAMN02910418_00893"/>
<dbReference type="EC" id="3.1.3.25" evidence="7"/>
<keyword evidence="4 7" id="KW-0378">Hydrolase</keyword>
<evidence type="ECO:0000256" key="4">
    <source>
        <dbReference type="ARBA" id="ARBA00022801"/>
    </source>
</evidence>
<dbReference type="GO" id="GO:0006020">
    <property type="term" value="P:inositol metabolic process"/>
    <property type="evidence" value="ECO:0007669"/>
    <property type="project" value="TreeGrafter"/>
</dbReference>
<dbReference type="EMBL" id="MQVR01000025">
    <property type="protein sequence ID" value="OKL54157.1"/>
    <property type="molecule type" value="Genomic_DNA"/>
</dbReference>
<evidence type="ECO:0000313" key="9">
    <source>
        <dbReference type="Proteomes" id="UP000185628"/>
    </source>
</evidence>
<evidence type="ECO:0000256" key="6">
    <source>
        <dbReference type="PIRSR" id="PIRSR600760-2"/>
    </source>
</evidence>
<dbReference type="Gene3D" id="3.30.540.10">
    <property type="entry name" value="Fructose-1,6-Bisphosphatase, subunit A, domain 1"/>
    <property type="match status" value="1"/>
</dbReference>
<sequence length="291" mass="31005">MTSIPASLPPAATLCDLACDIAVRAATKAKRMRNEGVEVAANKTTPTDLVTKADRATEAFIRDELDRLRPDDGFFGEESGEKSSSTGLTWVVDPIDGTVNYTYDIPNWGTSIGVVYCEGPADPETWTPYAGAVANPSLHELWRASRGGGAELLRYSMDASSYTFTDRTLLHLTGDRTLSTSLVATGFAYSAEVRLEQAAQVAKLIDKVADIRRLGAASLDLVGVAAGRVHAYYENGLHPWDHVAGALIAREAGAIVMGPVGGRENFTLTFAAHPGLANELRATLAEIGLPL</sequence>
<protein>
    <recommendedName>
        <fullName evidence="7">Inositol-1-monophosphatase</fullName>
        <ecNumber evidence="7">3.1.3.25</ecNumber>
    </recommendedName>
</protein>
<dbReference type="PANTHER" id="PTHR20854:SF4">
    <property type="entry name" value="INOSITOL-1-MONOPHOSPHATASE-RELATED"/>
    <property type="match status" value="1"/>
</dbReference>
<dbReference type="PANTHER" id="PTHR20854">
    <property type="entry name" value="INOSITOL MONOPHOSPHATASE"/>
    <property type="match status" value="1"/>
</dbReference>
<feature type="binding site" evidence="6">
    <location>
        <position position="241"/>
    </location>
    <ligand>
        <name>Mg(2+)</name>
        <dbReference type="ChEBI" id="CHEBI:18420"/>
        <label>1</label>
        <note>catalytic</note>
    </ligand>
</feature>
<dbReference type="GO" id="GO:0008934">
    <property type="term" value="F:inositol monophosphate 1-phosphatase activity"/>
    <property type="evidence" value="ECO:0007669"/>
    <property type="project" value="InterPro"/>
</dbReference>
<evidence type="ECO:0000256" key="7">
    <source>
        <dbReference type="RuleBase" id="RU364068"/>
    </source>
</evidence>
<feature type="binding site" evidence="6">
    <location>
        <position position="93"/>
    </location>
    <ligand>
        <name>Mg(2+)</name>
        <dbReference type="ChEBI" id="CHEBI:18420"/>
        <label>2</label>
    </ligand>
</feature>
<reference evidence="9" key="1">
    <citation type="submission" date="2016-12" db="EMBL/GenBank/DDBJ databases">
        <authorList>
            <person name="Meng X."/>
        </authorList>
    </citation>
    <scope>NUCLEOTIDE SEQUENCE [LARGE SCALE GENOMIC DNA]</scope>
    <source>
        <strain evidence="9">DSM 19116</strain>
    </source>
</reference>
<keyword evidence="3 6" id="KW-0479">Metal-binding</keyword>
<comment type="catalytic activity">
    <reaction evidence="1 7">
        <text>a myo-inositol phosphate + H2O = myo-inositol + phosphate</text>
        <dbReference type="Rhea" id="RHEA:24056"/>
        <dbReference type="ChEBI" id="CHEBI:15377"/>
        <dbReference type="ChEBI" id="CHEBI:17268"/>
        <dbReference type="ChEBI" id="CHEBI:43474"/>
        <dbReference type="ChEBI" id="CHEBI:84139"/>
        <dbReference type="EC" id="3.1.3.25"/>
    </reaction>
</comment>
<dbReference type="GO" id="GO:0046872">
    <property type="term" value="F:metal ion binding"/>
    <property type="evidence" value="ECO:0007669"/>
    <property type="project" value="UniProtKB-KW"/>
</dbReference>
<evidence type="ECO:0000256" key="1">
    <source>
        <dbReference type="ARBA" id="ARBA00001033"/>
    </source>
</evidence>
<keyword evidence="5 6" id="KW-0460">Magnesium</keyword>
<gene>
    <name evidence="8" type="ORF">BSZ39_05720</name>
</gene>
<dbReference type="InterPro" id="IPR033942">
    <property type="entry name" value="IMPase"/>
</dbReference>
<proteinExistence type="inferred from homology"/>
<dbReference type="Proteomes" id="UP000185628">
    <property type="component" value="Unassembled WGS sequence"/>
</dbReference>
<evidence type="ECO:0000256" key="3">
    <source>
        <dbReference type="ARBA" id="ARBA00022723"/>
    </source>
</evidence>
<accession>A0A1Q5Q2W2</accession>
<dbReference type="SUPFAM" id="SSF56655">
    <property type="entry name" value="Carbohydrate phosphatase"/>
    <property type="match status" value="1"/>
</dbReference>
<dbReference type="Gene3D" id="3.40.190.80">
    <property type="match status" value="1"/>
</dbReference>
<evidence type="ECO:0000256" key="2">
    <source>
        <dbReference type="ARBA" id="ARBA00001946"/>
    </source>
</evidence>
<dbReference type="GO" id="GO:0007165">
    <property type="term" value="P:signal transduction"/>
    <property type="evidence" value="ECO:0007669"/>
    <property type="project" value="TreeGrafter"/>
</dbReference>
<comment type="cofactor">
    <cofactor evidence="2 6 7">
        <name>Mg(2+)</name>
        <dbReference type="ChEBI" id="CHEBI:18420"/>
    </cofactor>
</comment>
<dbReference type="AlphaFoldDB" id="A0A1Q5Q2W2"/>
<organism evidence="8 9">
    <name type="scientific">Bowdeniella nasicola</name>
    <dbReference type="NCBI Taxonomy" id="208480"/>
    <lineage>
        <taxon>Bacteria</taxon>
        <taxon>Bacillati</taxon>
        <taxon>Actinomycetota</taxon>
        <taxon>Actinomycetes</taxon>
        <taxon>Actinomycetales</taxon>
        <taxon>Actinomycetaceae</taxon>
        <taxon>Bowdeniella</taxon>
    </lineage>
</organism>
<dbReference type="PRINTS" id="PR00377">
    <property type="entry name" value="IMPHPHTASES"/>
</dbReference>
<dbReference type="InterPro" id="IPR000760">
    <property type="entry name" value="Inositol_monophosphatase-like"/>
</dbReference>
<dbReference type="InterPro" id="IPR020583">
    <property type="entry name" value="Inositol_monoP_metal-BS"/>
</dbReference>
<feature type="binding site" evidence="6">
    <location>
        <position position="96"/>
    </location>
    <ligand>
        <name>Mg(2+)</name>
        <dbReference type="ChEBI" id="CHEBI:18420"/>
        <label>1</label>
        <note>catalytic</note>
    </ligand>
</feature>
<dbReference type="CDD" id="cd01639">
    <property type="entry name" value="IMPase"/>
    <property type="match status" value="1"/>
</dbReference>
<comment type="similarity">
    <text evidence="7">Belongs to the inositol monophosphatase superfamily.</text>
</comment>
<keyword evidence="9" id="KW-1185">Reference proteome</keyword>
<dbReference type="PROSITE" id="PS00629">
    <property type="entry name" value="IMP_1"/>
    <property type="match status" value="1"/>
</dbReference>
<comment type="caution">
    <text evidence="8">The sequence shown here is derived from an EMBL/GenBank/DDBJ whole genome shotgun (WGS) entry which is preliminary data.</text>
</comment>
<feature type="binding site" evidence="6">
    <location>
        <position position="95"/>
    </location>
    <ligand>
        <name>Mg(2+)</name>
        <dbReference type="ChEBI" id="CHEBI:18420"/>
        <label>1</label>
        <note>catalytic</note>
    </ligand>
</feature>